<comment type="caution">
    <text evidence="3">The sequence shown here is derived from an EMBL/GenBank/DDBJ whole genome shotgun (WGS) entry which is preliminary data.</text>
</comment>
<keyword evidence="4" id="KW-1185">Reference proteome</keyword>
<evidence type="ECO:0000259" key="2">
    <source>
        <dbReference type="Pfam" id="PF07811"/>
    </source>
</evidence>
<keyword evidence="1" id="KW-0472">Membrane</keyword>
<accession>A0ABS6SLD5</accession>
<dbReference type="EMBL" id="JAGSPB010000001">
    <property type="protein sequence ID" value="MBV7265858.1"/>
    <property type="molecule type" value="Genomic_DNA"/>
</dbReference>
<dbReference type="InterPro" id="IPR012495">
    <property type="entry name" value="TadE-like_dom"/>
</dbReference>
<dbReference type="RefSeq" id="WP_218316266.1">
    <property type="nucleotide sequence ID" value="NZ_JAGSPB010000001.1"/>
</dbReference>
<evidence type="ECO:0000313" key="3">
    <source>
        <dbReference type="EMBL" id="MBV7265858.1"/>
    </source>
</evidence>
<evidence type="ECO:0000256" key="1">
    <source>
        <dbReference type="SAM" id="Phobius"/>
    </source>
</evidence>
<dbReference type="Pfam" id="PF07811">
    <property type="entry name" value="TadE"/>
    <property type="match status" value="1"/>
</dbReference>
<gene>
    <name evidence="3" type="ORF">KCG45_06670</name>
</gene>
<organism evidence="3 4">
    <name type="scientific">Erythrobacter ani</name>
    <dbReference type="NCBI Taxonomy" id="2827235"/>
    <lineage>
        <taxon>Bacteria</taxon>
        <taxon>Pseudomonadati</taxon>
        <taxon>Pseudomonadota</taxon>
        <taxon>Alphaproteobacteria</taxon>
        <taxon>Sphingomonadales</taxon>
        <taxon>Erythrobacteraceae</taxon>
        <taxon>Erythrobacter/Porphyrobacter group</taxon>
        <taxon>Erythrobacter</taxon>
    </lineage>
</organism>
<dbReference type="Proteomes" id="UP000699975">
    <property type="component" value="Unassembled WGS sequence"/>
</dbReference>
<proteinExistence type="predicted"/>
<evidence type="ECO:0000313" key="4">
    <source>
        <dbReference type="Proteomes" id="UP000699975"/>
    </source>
</evidence>
<keyword evidence="1" id="KW-0812">Transmembrane</keyword>
<feature type="transmembrane region" description="Helical" evidence="1">
    <location>
        <begin position="12"/>
        <end position="39"/>
    </location>
</feature>
<keyword evidence="1" id="KW-1133">Transmembrane helix</keyword>
<feature type="domain" description="TadE-like" evidence="2">
    <location>
        <begin position="12"/>
        <end position="53"/>
    </location>
</feature>
<reference evidence="3 4" key="1">
    <citation type="submission" date="2021-04" db="EMBL/GenBank/DDBJ databases">
        <authorList>
            <person name="Pira H."/>
            <person name="Risdian C."/>
            <person name="Wink J."/>
        </authorList>
    </citation>
    <scope>NUCLEOTIDE SEQUENCE [LARGE SCALE GENOMIC DNA]</scope>
    <source>
        <strain evidence="3 4">WH131</strain>
    </source>
</reference>
<protein>
    <submittedName>
        <fullName evidence="3">Pilus assembly protein</fullName>
    </submittedName>
</protein>
<name>A0ABS6SLD5_9SPHN</name>
<sequence length="165" mass="17339">MIRRFRLDTRAAAATEFALALPMMLALMFVSMEAGHFFWTEHKLVKSVRDGARFATRLSVDEVCNGATNVMSPALEGQIKNLTVTGQIAAGGLPKVPGWTASNVQVTVGCQAFVGTGIYTDLGAPGPLVTVSSGNVRYPSILNGLGVIDDTVNIRAESSAAVVGI</sequence>